<sequence>MSSLFKALFTGTSKHKKLSEEWATLREPVVEGVTFHCKYLGSTLVDDPKGEAATAEAIKRVIHSAKLVARKPERVALHVSLKGIRMEDTMTRELLLQTSIYKALLEAAEGCRTQREAAGSSVREQESAEDEE</sequence>
<accession>A0A8J5CMI3</accession>
<dbReference type="PROSITE" id="PS01179">
    <property type="entry name" value="PID"/>
    <property type="match status" value="1"/>
</dbReference>
<dbReference type="OrthoDB" id="9999955at2759"/>
<dbReference type="Gene3D" id="2.30.29.30">
    <property type="entry name" value="Pleckstrin-homology domain (PH domain)/Phosphotyrosine-binding domain (PTB)"/>
    <property type="match status" value="1"/>
</dbReference>
<gene>
    <name evidence="2" type="primary">LDLRAP1</name>
    <name evidence="2" type="ORF">GWK47_037613</name>
</gene>
<dbReference type="EMBL" id="JACEEZ010005061">
    <property type="protein sequence ID" value="KAG0725928.1"/>
    <property type="molecule type" value="Genomic_DNA"/>
</dbReference>
<dbReference type="PANTHER" id="PTHR11232:SF74">
    <property type="entry name" value="PTB DOMAIN-CONTAINING ADAPTER PROTEIN CED-6-LIKE PROTEIN"/>
    <property type="match status" value="1"/>
</dbReference>
<keyword evidence="2" id="KW-0449">Lipoprotein</keyword>
<comment type="caution">
    <text evidence="2">The sequence shown here is derived from an EMBL/GenBank/DDBJ whole genome shotgun (WGS) entry which is preliminary data.</text>
</comment>
<dbReference type="InterPro" id="IPR006020">
    <property type="entry name" value="PTB/PI_dom"/>
</dbReference>
<name>A0A8J5CMI3_CHIOP</name>
<dbReference type="InterPro" id="IPR011993">
    <property type="entry name" value="PH-like_dom_sf"/>
</dbReference>
<dbReference type="SUPFAM" id="SSF50729">
    <property type="entry name" value="PH domain-like"/>
    <property type="match status" value="1"/>
</dbReference>
<proteinExistence type="predicted"/>
<dbReference type="PANTHER" id="PTHR11232">
    <property type="entry name" value="PHOSPHOTYROSINE INTERACTION DOMAIN-CONTAINING FAMILY MEMBER"/>
    <property type="match status" value="1"/>
</dbReference>
<evidence type="ECO:0000313" key="2">
    <source>
        <dbReference type="EMBL" id="KAG0725928.1"/>
    </source>
</evidence>
<dbReference type="AlphaFoldDB" id="A0A8J5CMI3"/>
<keyword evidence="3" id="KW-1185">Reference proteome</keyword>
<evidence type="ECO:0000313" key="3">
    <source>
        <dbReference type="Proteomes" id="UP000770661"/>
    </source>
</evidence>
<keyword evidence="2" id="KW-0675">Receptor</keyword>
<dbReference type="InterPro" id="IPR051133">
    <property type="entry name" value="Adapter_Engulfment-Domain"/>
</dbReference>
<protein>
    <submittedName>
        <fullName evidence="2">Low density lipoprotein receptor adapter protein 1</fullName>
    </submittedName>
</protein>
<feature type="domain" description="PID" evidence="1">
    <location>
        <begin position="32"/>
        <end position="100"/>
    </location>
</feature>
<reference evidence="2" key="1">
    <citation type="submission" date="2020-07" db="EMBL/GenBank/DDBJ databases">
        <title>The High-quality genome of the commercially important snow crab, Chionoecetes opilio.</title>
        <authorList>
            <person name="Jeong J.-H."/>
            <person name="Ryu S."/>
        </authorList>
    </citation>
    <scope>NUCLEOTIDE SEQUENCE</scope>
    <source>
        <strain evidence="2">MADBK_172401_WGS</strain>
        <tissue evidence="2">Digestive gland</tissue>
    </source>
</reference>
<organism evidence="2 3">
    <name type="scientific">Chionoecetes opilio</name>
    <name type="common">Atlantic snow crab</name>
    <name type="synonym">Cancer opilio</name>
    <dbReference type="NCBI Taxonomy" id="41210"/>
    <lineage>
        <taxon>Eukaryota</taxon>
        <taxon>Metazoa</taxon>
        <taxon>Ecdysozoa</taxon>
        <taxon>Arthropoda</taxon>
        <taxon>Crustacea</taxon>
        <taxon>Multicrustacea</taxon>
        <taxon>Malacostraca</taxon>
        <taxon>Eumalacostraca</taxon>
        <taxon>Eucarida</taxon>
        <taxon>Decapoda</taxon>
        <taxon>Pleocyemata</taxon>
        <taxon>Brachyura</taxon>
        <taxon>Eubrachyura</taxon>
        <taxon>Majoidea</taxon>
        <taxon>Majidae</taxon>
        <taxon>Chionoecetes</taxon>
    </lineage>
</organism>
<dbReference type="Proteomes" id="UP000770661">
    <property type="component" value="Unassembled WGS sequence"/>
</dbReference>
<evidence type="ECO:0000259" key="1">
    <source>
        <dbReference type="PROSITE" id="PS01179"/>
    </source>
</evidence>